<comment type="similarity">
    <text evidence="1">Belongs to the AB hydrolase superfamily. AB hydrolase 2 family.</text>
</comment>
<feature type="non-terminal residue" evidence="3">
    <location>
        <position position="1"/>
    </location>
</feature>
<feature type="domain" description="Phospholipase/carboxylesterase/thioesterase" evidence="2">
    <location>
        <begin position="1"/>
        <end position="190"/>
    </location>
</feature>
<evidence type="ECO:0000313" key="3">
    <source>
        <dbReference type="EMBL" id="PMD12456.1"/>
    </source>
</evidence>
<gene>
    <name evidence="3" type="ORF">NA56DRAFT_544814</name>
</gene>
<dbReference type="PANTHER" id="PTHR10655">
    <property type="entry name" value="LYSOPHOSPHOLIPASE-RELATED"/>
    <property type="match status" value="1"/>
</dbReference>
<dbReference type="InterPro" id="IPR050565">
    <property type="entry name" value="LYPA1-2/EST-like"/>
</dbReference>
<dbReference type="Gene3D" id="3.40.50.1820">
    <property type="entry name" value="alpha/beta hydrolase"/>
    <property type="match status" value="1"/>
</dbReference>
<protein>
    <submittedName>
        <fullName evidence="3">Alpha/beta-hydrolase</fullName>
    </submittedName>
</protein>
<proteinExistence type="inferred from homology"/>
<dbReference type="Proteomes" id="UP000235672">
    <property type="component" value="Unassembled WGS sequence"/>
</dbReference>
<dbReference type="SUPFAM" id="SSF53474">
    <property type="entry name" value="alpha/beta-Hydrolases"/>
    <property type="match status" value="1"/>
</dbReference>
<dbReference type="GO" id="GO:0008474">
    <property type="term" value="F:palmitoyl-(protein) hydrolase activity"/>
    <property type="evidence" value="ECO:0007669"/>
    <property type="project" value="TreeGrafter"/>
</dbReference>
<evidence type="ECO:0000313" key="4">
    <source>
        <dbReference type="Proteomes" id="UP000235672"/>
    </source>
</evidence>
<dbReference type="OrthoDB" id="2418081at2759"/>
<accession>A0A2J6PEY2</accession>
<organism evidence="3 4">
    <name type="scientific">Hyaloscypha hepaticicola</name>
    <dbReference type="NCBI Taxonomy" id="2082293"/>
    <lineage>
        <taxon>Eukaryota</taxon>
        <taxon>Fungi</taxon>
        <taxon>Dikarya</taxon>
        <taxon>Ascomycota</taxon>
        <taxon>Pezizomycotina</taxon>
        <taxon>Leotiomycetes</taxon>
        <taxon>Helotiales</taxon>
        <taxon>Hyaloscyphaceae</taxon>
        <taxon>Hyaloscypha</taxon>
    </lineage>
</organism>
<keyword evidence="4" id="KW-1185">Reference proteome</keyword>
<dbReference type="EMBL" id="KZ613549">
    <property type="protein sequence ID" value="PMD12456.1"/>
    <property type="molecule type" value="Genomic_DNA"/>
</dbReference>
<dbReference type="STRING" id="1745343.A0A2J6PEY2"/>
<keyword evidence="3" id="KW-0378">Hydrolase</keyword>
<name>A0A2J6PEY2_9HELO</name>
<dbReference type="GO" id="GO:0052689">
    <property type="term" value="F:carboxylic ester hydrolase activity"/>
    <property type="evidence" value="ECO:0007669"/>
    <property type="project" value="TreeGrafter"/>
</dbReference>
<dbReference type="Pfam" id="PF02230">
    <property type="entry name" value="Abhydrolase_2"/>
    <property type="match status" value="1"/>
</dbReference>
<dbReference type="PANTHER" id="PTHR10655:SF63">
    <property type="entry name" value="PHOSPHOLIPASE_CARBOXYLESTERASE_THIOESTERASE DOMAIN-CONTAINING PROTEIN"/>
    <property type="match status" value="1"/>
</dbReference>
<dbReference type="GO" id="GO:0005737">
    <property type="term" value="C:cytoplasm"/>
    <property type="evidence" value="ECO:0007669"/>
    <property type="project" value="TreeGrafter"/>
</dbReference>
<reference evidence="3 4" key="1">
    <citation type="submission" date="2016-05" db="EMBL/GenBank/DDBJ databases">
        <title>A degradative enzymes factory behind the ericoid mycorrhizal symbiosis.</title>
        <authorList>
            <consortium name="DOE Joint Genome Institute"/>
            <person name="Martino E."/>
            <person name="Morin E."/>
            <person name="Grelet G."/>
            <person name="Kuo A."/>
            <person name="Kohler A."/>
            <person name="Daghino S."/>
            <person name="Barry K."/>
            <person name="Choi C."/>
            <person name="Cichocki N."/>
            <person name="Clum A."/>
            <person name="Copeland A."/>
            <person name="Hainaut M."/>
            <person name="Haridas S."/>
            <person name="Labutti K."/>
            <person name="Lindquist E."/>
            <person name="Lipzen A."/>
            <person name="Khouja H.-R."/>
            <person name="Murat C."/>
            <person name="Ohm R."/>
            <person name="Olson A."/>
            <person name="Spatafora J."/>
            <person name="Veneault-Fourrey C."/>
            <person name="Henrissat B."/>
            <person name="Grigoriev I."/>
            <person name="Martin F."/>
            <person name="Perotto S."/>
        </authorList>
    </citation>
    <scope>NUCLEOTIDE SEQUENCE [LARGE SCALE GENOMIC DNA]</scope>
    <source>
        <strain evidence="3 4">UAMH 7357</strain>
    </source>
</reference>
<dbReference type="InterPro" id="IPR029058">
    <property type="entry name" value="AB_hydrolase_fold"/>
</dbReference>
<sequence>LPNTKFVFPTGAPKKTTVFGGSETNSWFDIHTFADRTVGEDDQIPGLSESIAYLRSLVEEEVDILVQGGVERGEARKRIVVAGFSSGAALTVLGMLSGEWEIGGAIGGYVGMSGWLPFRLNIERVLDAAEDRSKILLCHGEMDVKMRYEWGVQMRDTLEQIGFDFHFKSYPELDHWVCGEEMVDVVEFLKQ</sequence>
<feature type="non-terminal residue" evidence="3">
    <location>
        <position position="191"/>
    </location>
</feature>
<evidence type="ECO:0000259" key="2">
    <source>
        <dbReference type="Pfam" id="PF02230"/>
    </source>
</evidence>
<dbReference type="InterPro" id="IPR003140">
    <property type="entry name" value="PLipase/COase/thioEstase"/>
</dbReference>
<dbReference type="AlphaFoldDB" id="A0A2J6PEY2"/>
<evidence type="ECO:0000256" key="1">
    <source>
        <dbReference type="ARBA" id="ARBA00006499"/>
    </source>
</evidence>